<keyword evidence="3" id="KW-1185">Reference proteome</keyword>
<sequence>MSIPLTRDVKRELRFSERQRIPSVHDDNNNDMDISDTEHEEQNDESLMHKPILSYDIATGNS</sequence>
<organism evidence="2 3">
    <name type="scientific">Glomus cerebriforme</name>
    <dbReference type="NCBI Taxonomy" id="658196"/>
    <lineage>
        <taxon>Eukaryota</taxon>
        <taxon>Fungi</taxon>
        <taxon>Fungi incertae sedis</taxon>
        <taxon>Mucoromycota</taxon>
        <taxon>Glomeromycotina</taxon>
        <taxon>Glomeromycetes</taxon>
        <taxon>Glomerales</taxon>
        <taxon>Glomeraceae</taxon>
        <taxon>Glomus</taxon>
    </lineage>
</organism>
<dbReference type="EMBL" id="QKYT01000421">
    <property type="protein sequence ID" value="RIA85529.1"/>
    <property type="molecule type" value="Genomic_DNA"/>
</dbReference>
<name>A0A397SKW5_9GLOM</name>
<dbReference type="AlphaFoldDB" id="A0A397SKW5"/>
<reference evidence="2 3" key="1">
    <citation type="submission" date="2018-06" db="EMBL/GenBank/DDBJ databases">
        <title>Comparative genomics reveals the genomic features of Rhizophagus irregularis, R. cerebriforme, R. diaphanum and Gigaspora rosea, and their symbiotic lifestyle signature.</title>
        <authorList>
            <person name="Morin E."/>
            <person name="San Clemente H."/>
            <person name="Chen E.C.H."/>
            <person name="De La Providencia I."/>
            <person name="Hainaut M."/>
            <person name="Kuo A."/>
            <person name="Kohler A."/>
            <person name="Murat C."/>
            <person name="Tang N."/>
            <person name="Roy S."/>
            <person name="Loubradou J."/>
            <person name="Henrissat B."/>
            <person name="Grigoriev I.V."/>
            <person name="Corradi N."/>
            <person name="Roux C."/>
            <person name="Martin F.M."/>
        </authorList>
    </citation>
    <scope>NUCLEOTIDE SEQUENCE [LARGE SCALE GENOMIC DNA]</scope>
    <source>
        <strain evidence="2 3">DAOM 227022</strain>
    </source>
</reference>
<protein>
    <submittedName>
        <fullName evidence="2">Uncharacterized protein</fullName>
    </submittedName>
</protein>
<evidence type="ECO:0000256" key="1">
    <source>
        <dbReference type="SAM" id="MobiDB-lite"/>
    </source>
</evidence>
<evidence type="ECO:0000313" key="3">
    <source>
        <dbReference type="Proteomes" id="UP000265703"/>
    </source>
</evidence>
<evidence type="ECO:0000313" key="2">
    <source>
        <dbReference type="EMBL" id="RIA85529.1"/>
    </source>
</evidence>
<feature type="compositionally biased region" description="Basic and acidic residues" evidence="1">
    <location>
        <begin position="7"/>
        <end position="28"/>
    </location>
</feature>
<comment type="caution">
    <text evidence="2">The sequence shown here is derived from an EMBL/GenBank/DDBJ whole genome shotgun (WGS) entry which is preliminary data.</text>
</comment>
<feature type="compositionally biased region" description="Acidic residues" evidence="1">
    <location>
        <begin position="29"/>
        <end position="44"/>
    </location>
</feature>
<dbReference type="Proteomes" id="UP000265703">
    <property type="component" value="Unassembled WGS sequence"/>
</dbReference>
<accession>A0A397SKW5</accession>
<feature type="region of interest" description="Disordered" evidence="1">
    <location>
        <begin position="1"/>
        <end position="62"/>
    </location>
</feature>
<gene>
    <name evidence="2" type="ORF">C1645_830688</name>
</gene>
<proteinExistence type="predicted"/>